<feature type="transmembrane region" description="Helical" evidence="12">
    <location>
        <begin position="284"/>
        <end position="305"/>
    </location>
</feature>
<evidence type="ECO:0000313" key="13">
    <source>
        <dbReference type="EMBL" id="AXI98544.1"/>
    </source>
</evidence>
<feature type="transmembrane region" description="Helical" evidence="12">
    <location>
        <begin position="104"/>
        <end position="124"/>
    </location>
</feature>
<dbReference type="HAMAP" id="MF_01350">
    <property type="entry name" value="NDH1_NuoH"/>
    <property type="match status" value="1"/>
</dbReference>
<reference evidence="13" key="1">
    <citation type="journal article" date="2018" name="Mol. Phylogenet. Evol.">
        <title>Species delimitation and mitogenome phylogenetics in the subterranean genus Pseudoniphargus (Crustacea: Amphipoda).</title>
        <authorList>
            <person name="Stokkan M."/>
            <person name="Jurado-Rivera J.A."/>
            <person name="Oromi P."/>
            <person name="Juan C."/>
            <person name="Jaume D."/>
            <person name="Pons J."/>
        </authorList>
    </citation>
    <scope>NUCLEOTIDE SEQUENCE</scope>
</reference>
<feature type="transmembrane region" description="Helical" evidence="12">
    <location>
        <begin position="174"/>
        <end position="197"/>
    </location>
</feature>
<dbReference type="PANTHER" id="PTHR11432:SF3">
    <property type="entry name" value="NADH-UBIQUINONE OXIDOREDUCTASE CHAIN 1"/>
    <property type="match status" value="1"/>
</dbReference>
<keyword evidence="8 11" id="KW-0830">Ubiquinone</keyword>
<dbReference type="GO" id="GO:0008137">
    <property type="term" value="F:NADH dehydrogenase (ubiquinone) activity"/>
    <property type="evidence" value="ECO:0007669"/>
    <property type="project" value="UniProtKB-EC"/>
</dbReference>
<evidence type="ECO:0000256" key="3">
    <source>
        <dbReference type="ARBA" id="ARBA00010535"/>
    </source>
</evidence>
<dbReference type="EC" id="7.1.1.2" evidence="11"/>
<evidence type="ECO:0000256" key="11">
    <source>
        <dbReference type="RuleBase" id="RU000473"/>
    </source>
</evidence>
<dbReference type="GO" id="GO:0005743">
    <property type="term" value="C:mitochondrial inner membrane"/>
    <property type="evidence" value="ECO:0007669"/>
    <property type="project" value="UniProtKB-SubCell"/>
</dbReference>
<name>A0A345UDK8_9CRUS</name>
<keyword evidence="5" id="KW-0813">Transport</keyword>
<comment type="subcellular location">
    <subcellularLocation>
        <location evidence="10">Mitochondrion inner membrane</location>
        <topology evidence="10">Multi-pass membrane protein</topology>
    </subcellularLocation>
    <subcellularLocation>
        <location evidence="2">Mitochondrion membrane</location>
        <topology evidence="2">Multi-pass membrane protein</topology>
    </subcellularLocation>
</comment>
<feature type="transmembrane region" description="Helical" evidence="12">
    <location>
        <begin position="76"/>
        <end position="98"/>
    </location>
</feature>
<feature type="transmembrane region" description="Helical" evidence="12">
    <location>
        <begin position="145"/>
        <end position="162"/>
    </location>
</feature>
<dbReference type="AlphaFoldDB" id="A0A345UDK8"/>
<feature type="transmembrane region" description="Helical" evidence="12">
    <location>
        <begin position="254"/>
        <end position="272"/>
    </location>
</feature>
<proteinExistence type="inferred from homology"/>
<keyword evidence="10" id="KW-0520">NAD</keyword>
<dbReference type="InterPro" id="IPR001694">
    <property type="entry name" value="NADH_UbQ_OxRdtase_su1/FPO"/>
</dbReference>
<evidence type="ECO:0000256" key="4">
    <source>
        <dbReference type="ARBA" id="ARBA00021009"/>
    </source>
</evidence>
<dbReference type="EMBL" id="MH592124">
    <property type="protein sequence ID" value="AXI98544.1"/>
    <property type="molecule type" value="Genomic_DNA"/>
</dbReference>
<protein>
    <recommendedName>
        <fullName evidence="4 11">NADH-ubiquinone oxidoreductase chain 1</fullName>
        <ecNumber evidence="11">7.1.1.2</ecNumber>
    </recommendedName>
</protein>
<comment type="similarity">
    <text evidence="3 10">Belongs to the complex I subunit 1 family.</text>
</comment>
<evidence type="ECO:0000256" key="2">
    <source>
        <dbReference type="ARBA" id="ARBA00004225"/>
    </source>
</evidence>
<evidence type="ECO:0000256" key="5">
    <source>
        <dbReference type="ARBA" id="ARBA00022448"/>
    </source>
</evidence>
<feature type="transmembrane region" description="Helical" evidence="12">
    <location>
        <begin position="6"/>
        <end position="29"/>
    </location>
</feature>
<evidence type="ECO:0000256" key="6">
    <source>
        <dbReference type="ARBA" id="ARBA00022692"/>
    </source>
</evidence>
<dbReference type="Pfam" id="PF00146">
    <property type="entry name" value="NADHdh"/>
    <property type="match status" value="1"/>
</dbReference>
<dbReference type="GO" id="GO:0009060">
    <property type="term" value="P:aerobic respiration"/>
    <property type="evidence" value="ECO:0007669"/>
    <property type="project" value="TreeGrafter"/>
</dbReference>
<geneLocation type="mitochondrion" evidence="13"/>
<dbReference type="PANTHER" id="PTHR11432">
    <property type="entry name" value="NADH DEHYDROGENASE SUBUNIT 1"/>
    <property type="match status" value="1"/>
</dbReference>
<comment type="function">
    <text evidence="1">Core subunit of the mitochondrial membrane respiratory chain NADH dehydrogenase (Complex I) that is believed to belong to the minimal assembly required for catalysis. Complex I functions in the transfer of electrons from NADH to the respiratory chain. The immediate electron acceptor for the enzyme is believed to be ubiquinone.</text>
</comment>
<organism evidence="13">
    <name type="scientific">Metacrangonyx dhofarensis</name>
    <dbReference type="NCBI Taxonomy" id="2291046"/>
    <lineage>
        <taxon>Eukaryota</taxon>
        <taxon>Metazoa</taxon>
        <taxon>Ecdysozoa</taxon>
        <taxon>Arthropoda</taxon>
        <taxon>Crustacea</taxon>
        <taxon>Multicrustacea</taxon>
        <taxon>Malacostraca</taxon>
        <taxon>Eumalacostraca</taxon>
        <taxon>Peracarida</taxon>
        <taxon>Amphipoda</taxon>
        <taxon>Senticaudata</taxon>
        <taxon>Hadziida</taxon>
        <taxon>Hadzioidea</taxon>
        <taxon>Metacrangonyctidae</taxon>
        <taxon>Metacrangonyx</taxon>
    </lineage>
</organism>
<keyword evidence="6 10" id="KW-0812">Transmembrane</keyword>
<sequence length="306" mass="35180">MVLEYMILIINYLILFIMIMVSVAFMTLFEQKIVGSMQIRVGPNKTGIWGILQPFADATKLFLKENMDLSSNNLSVYYLSPALSLALSLMLWTIYPYGEGGIDFHLGVLFFICVSTMGVYPIMLMGWSSNCKYSMLGSMRAVAQMISYEISLMMVMLSFIYMKNTFNFIQLKNWSMFLLPLTIFLPLALIWFLCMLAETNRTPYDFSESGSELVSGFNTEYSAGAFTLIFLAEYSSILFMSMLFHVLFLSTLKITILSLGLVMMIAFSFVWVRSTLPRLRYDKLMNMAWKTFLPVSLLMFCYYLSF</sequence>
<keyword evidence="7 12" id="KW-1133">Transmembrane helix</keyword>
<feature type="transmembrane region" description="Helical" evidence="12">
    <location>
        <begin position="225"/>
        <end position="248"/>
    </location>
</feature>
<dbReference type="GO" id="GO:0003954">
    <property type="term" value="F:NADH dehydrogenase activity"/>
    <property type="evidence" value="ECO:0007669"/>
    <property type="project" value="TreeGrafter"/>
</dbReference>
<evidence type="ECO:0000256" key="1">
    <source>
        <dbReference type="ARBA" id="ARBA00003257"/>
    </source>
</evidence>
<dbReference type="InterPro" id="IPR018086">
    <property type="entry name" value="NADH_UbQ_OxRdtase_su1_CS"/>
</dbReference>
<evidence type="ECO:0000256" key="10">
    <source>
        <dbReference type="RuleBase" id="RU000471"/>
    </source>
</evidence>
<comment type="catalytic activity">
    <reaction evidence="11">
        <text>a ubiquinone + NADH + 5 H(+)(in) = a ubiquinol + NAD(+) + 4 H(+)(out)</text>
        <dbReference type="Rhea" id="RHEA:29091"/>
        <dbReference type="Rhea" id="RHEA-COMP:9565"/>
        <dbReference type="Rhea" id="RHEA-COMP:9566"/>
        <dbReference type="ChEBI" id="CHEBI:15378"/>
        <dbReference type="ChEBI" id="CHEBI:16389"/>
        <dbReference type="ChEBI" id="CHEBI:17976"/>
        <dbReference type="ChEBI" id="CHEBI:57540"/>
        <dbReference type="ChEBI" id="CHEBI:57945"/>
        <dbReference type="EC" id="7.1.1.2"/>
    </reaction>
</comment>
<evidence type="ECO:0000256" key="8">
    <source>
        <dbReference type="ARBA" id="ARBA00023075"/>
    </source>
</evidence>
<dbReference type="PROSITE" id="PS00667">
    <property type="entry name" value="COMPLEX1_ND1_1"/>
    <property type="match status" value="1"/>
</dbReference>
<evidence type="ECO:0000256" key="7">
    <source>
        <dbReference type="ARBA" id="ARBA00022989"/>
    </source>
</evidence>
<gene>
    <name evidence="13" type="primary">nad1</name>
</gene>
<keyword evidence="9 12" id="KW-0472">Membrane</keyword>
<evidence type="ECO:0000256" key="9">
    <source>
        <dbReference type="ARBA" id="ARBA00023136"/>
    </source>
</evidence>
<evidence type="ECO:0000256" key="12">
    <source>
        <dbReference type="SAM" id="Phobius"/>
    </source>
</evidence>
<keyword evidence="11 13" id="KW-0496">Mitochondrion</keyword>
<accession>A0A345UDK8</accession>